<protein>
    <submittedName>
        <fullName evidence="1">Uncharacterized protein</fullName>
    </submittedName>
</protein>
<proteinExistence type="predicted"/>
<accession>A0A136IT09</accession>
<evidence type="ECO:0000313" key="2">
    <source>
        <dbReference type="Proteomes" id="UP000070501"/>
    </source>
</evidence>
<sequence>MTTYTLTVQQDTAELDFLRKNGFQLALAKQVFNGNTGTSTNFKSHALDSQIEIAWTTKFALNWSHEIPAAGKPLTVAGNWQACAFGEAYTLASPGIWQPDREGGKAGVLSVRNAFRPVSFVVGVQDPKTSRYSPIYISSRLTPPDGAEEIEPKESIELWFESEQDDGLITTTKRTRSVKYNMNNAREQDYKRWFRWSSKDGWVEKDRPFRA</sequence>
<keyword evidence="2" id="KW-1185">Reference proteome</keyword>
<reference evidence="2" key="1">
    <citation type="submission" date="2016-02" db="EMBL/GenBank/DDBJ databases">
        <title>Draft genome sequence of Microdochium bolleyi, a fungal endophyte of beachgrass.</title>
        <authorList>
            <consortium name="DOE Joint Genome Institute"/>
            <person name="David A.S."/>
            <person name="May G."/>
            <person name="Haridas S."/>
            <person name="Lim J."/>
            <person name="Wang M."/>
            <person name="Labutti K."/>
            <person name="Lipzen A."/>
            <person name="Barry K."/>
            <person name="Grigoriev I.V."/>
        </authorList>
    </citation>
    <scope>NUCLEOTIDE SEQUENCE [LARGE SCALE GENOMIC DNA]</scope>
    <source>
        <strain evidence="2">J235TASD1</strain>
    </source>
</reference>
<gene>
    <name evidence="1" type="ORF">Micbo1qcDRAFT_197593</name>
</gene>
<name>A0A136IT09_9PEZI</name>
<evidence type="ECO:0000313" key="1">
    <source>
        <dbReference type="EMBL" id="KXJ87988.1"/>
    </source>
</evidence>
<dbReference type="Proteomes" id="UP000070501">
    <property type="component" value="Unassembled WGS sequence"/>
</dbReference>
<organism evidence="1 2">
    <name type="scientific">Microdochium bolleyi</name>
    <dbReference type="NCBI Taxonomy" id="196109"/>
    <lineage>
        <taxon>Eukaryota</taxon>
        <taxon>Fungi</taxon>
        <taxon>Dikarya</taxon>
        <taxon>Ascomycota</taxon>
        <taxon>Pezizomycotina</taxon>
        <taxon>Sordariomycetes</taxon>
        <taxon>Xylariomycetidae</taxon>
        <taxon>Xylariales</taxon>
        <taxon>Microdochiaceae</taxon>
        <taxon>Microdochium</taxon>
    </lineage>
</organism>
<dbReference type="AlphaFoldDB" id="A0A136IT09"/>
<dbReference type="InParanoid" id="A0A136IT09"/>
<dbReference type="EMBL" id="KQ964260">
    <property type="protein sequence ID" value="KXJ87988.1"/>
    <property type="molecule type" value="Genomic_DNA"/>
</dbReference>
<dbReference type="OrthoDB" id="3343459at2759"/>